<dbReference type="Pfam" id="PF07883">
    <property type="entry name" value="Cupin_2"/>
    <property type="match status" value="1"/>
</dbReference>
<sequence>MRSATTRHIRHGVSMLAALVMLQAADAAPPEARETVVLQRVPVPDTDREMGMGVAVFPPNASKPRHKASGPELCYVLEGEVTVRVDGQPPRRFGAGETFQLPADVVHVTTAGPTGAKVVAAWVHTPGKPFNLPAPD</sequence>
<evidence type="ECO:0000259" key="2">
    <source>
        <dbReference type="Pfam" id="PF07883"/>
    </source>
</evidence>
<feature type="chain" id="PRO_5012834557" evidence="1">
    <location>
        <begin position="28"/>
        <end position="136"/>
    </location>
</feature>
<dbReference type="InterPro" id="IPR011051">
    <property type="entry name" value="RmlC_Cupin_sf"/>
</dbReference>
<accession>A0A2A7SC62</accession>
<dbReference type="InterPro" id="IPR013096">
    <property type="entry name" value="Cupin_2"/>
</dbReference>
<evidence type="ECO:0000313" key="3">
    <source>
        <dbReference type="EMBL" id="PEH40820.1"/>
    </source>
</evidence>
<dbReference type="AlphaFoldDB" id="A0A2A7SC62"/>
<comment type="caution">
    <text evidence="3">The sequence shown here is derived from an EMBL/GenBank/DDBJ whole genome shotgun (WGS) entry which is preliminary data.</text>
</comment>
<dbReference type="SUPFAM" id="SSF51182">
    <property type="entry name" value="RmlC-like cupins"/>
    <property type="match status" value="1"/>
</dbReference>
<keyword evidence="1" id="KW-0732">Signal</keyword>
<reference evidence="4" key="1">
    <citation type="submission" date="2017-09" db="EMBL/GenBank/DDBJ databases">
        <title>FDA dAtabase for Regulatory Grade micrObial Sequences (FDA-ARGOS): Supporting development and validation of Infectious Disease Dx tests.</title>
        <authorList>
            <person name="Minogue T."/>
            <person name="Wolcott M."/>
            <person name="Wasieloski L."/>
            <person name="Aguilar W."/>
            <person name="Moore D."/>
            <person name="Tallon L."/>
            <person name="Sadzewicz L."/>
            <person name="Ott S."/>
            <person name="Zhao X."/>
            <person name="Nagaraj S."/>
            <person name="Vavikolanu K."/>
            <person name="Aluvathingal J."/>
            <person name="Nadendla S."/>
            <person name="Sichtig H."/>
        </authorList>
    </citation>
    <scope>NUCLEOTIDE SEQUENCE [LARGE SCALE GENOMIC DNA]</scope>
    <source>
        <strain evidence="4">FDAARGOS_390</strain>
    </source>
</reference>
<dbReference type="EMBL" id="PDDY01000001">
    <property type="protein sequence ID" value="PEH40820.1"/>
    <property type="molecule type" value="Genomic_DNA"/>
</dbReference>
<organism evidence="3 4">
    <name type="scientific">Burkholderia gladioli</name>
    <name type="common">Pseudomonas marginata</name>
    <name type="synonym">Phytomonas marginata</name>
    <dbReference type="NCBI Taxonomy" id="28095"/>
    <lineage>
        <taxon>Bacteria</taxon>
        <taxon>Pseudomonadati</taxon>
        <taxon>Pseudomonadota</taxon>
        <taxon>Betaproteobacteria</taxon>
        <taxon>Burkholderiales</taxon>
        <taxon>Burkholderiaceae</taxon>
        <taxon>Burkholderia</taxon>
    </lineage>
</organism>
<dbReference type="PANTHER" id="PTHR38599">
    <property type="entry name" value="CUPIN DOMAIN PROTEIN (AFU_ORTHOLOGUE AFUA_3G13620)"/>
    <property type="match status" value="1"/>
</dbReference>
<gene>
    <name evidence="3" type="ORF">CRM94_00790</name>
</gene>
<protein>
    <submittedName>
        <fullName evidence="3">Cupin</fullName>
    </submittedName>
</protein>
<proteinExistence type="predicted"/>
<dbReference type="PANTHER" id="PTHR38599:SF1">
    <property type="entry name" value="CUPIN DOMAIN PROTEIN (AFU_ORTHOLOGUE AFUA_3G13620)"/>
    <property type="match status" value="1"/>
</dbReference>
<feature type="signal peptide" evidence="1">
    <location>
        <begin position="1"/>
        <end position="27"/>
    </location>
</feature>
<feature type="domain" description="Cupin type-2" evidence="2">
    <location>
        <begin position="54"/>
        <end position="109"/>
    </location>
</feature>
<dbReference type="InterPro" id="IPR014710">
    <property type="entry name" value="RmlC-like_jellyroll"/>
</dbReference>
<dbReference type="RefSeq" id="WP_098151301.1">
    <property type="nucleotide sequence ID" value="NZ_CADEWA010000003.1"/>
</dbReference>
<evidence type="ECO:0000313" key="4">
    <source>
        <dbReference type="Proteomes" id="UP000220629"/>
    </source>
</evidence>
<evidence type="ECO:0000256" key="1">
    <source>
        <dbReference type="SAM" id="SignalP"/>
    </source>
</evidence>
<dbReference type="Gene3D" id="2.60.120.10">
    <property type="entry name" value="Jelly Rolls"/>
    <property type="match status" value="1"/>
</dbReference>
<name>A0A2A7SC62_BURGA</name>
<dbReference type="Proteomes" id="UP000220629">
    <property type="component" value="Unassembled WGS sequence"/>
</dbReference>